<gene>
    <name evidence="1" type="ORF">HMPREF0454_02578</name>
</gene>
<protein>
    <submittedName>
        <fullName evidence="1">Uncharacterized protein</fullName>
    </submittedName>
</protein>
<dbReference type="Proteomes" id="UP000005959">
    <property type="component" value="Unassembled WGS sequence"/>
</dbReference>
<evidence type="ECO:0000313" key="2">
    <source>
        <dbReference type="Proteomes" id="UP000005959"/>
    </source>
</evidence>
<accession>G9Y7R2</accession>
<reference evidence="1 2" key="1">
    <citation type="submission" date="2011-08" db="EMBL/GenBank/DDBJ databases">
        <authorList>
            <person name="Weinstock G."/>
            <person name="Sodergren E."/>
            <person name="Clifton S."/>
            <person name="Fulton L."/>
            <person name="Fulton B."/>
            <person name="Courtney L."/>
            <person name="Fronick C."/>
            <person name="Harrison M."/>
            <person name="Strong C."/>
            <person name="Farmer C."/>
            <person name="Delahaunty K."/>
            <person name="Markovic C."/>
            <person name="Hall O."/>
            <person name="Minx P."/>
            <person name="Tomlinson C."/>
            <person name="Mitreva M."/>
            <person name="Hou S."/>
            <person name="Chen J."/>
            <person name="Wollam A."/>
            <person name="Pepin K.H."/>
            <person name="Johnson M."/>
            <person name="Bhonagiri V."/>
            <person name="Zhang X."/>
            <person name="Suruliraj S."/>
            <person name="Warren W."/>
            <person name="Chinwalla A."/>
            <person name="Mardis E.R."/>
            <person name="Wilson R.K."/>
        </authorList>
    </citation>
    <scope>NUCLEOTIDE SEQUENCE [LARGE SCALE GENOMIC DNA]</scope>
    <source>
        <strain evidence="1 2">ATCC 51873</strain>
    </source>
</reference>
<dbReference type="AlphaFoldDB" id="G9Y7R2"/>
<proteinExistence type="predicted"/>
<comment type="caution">
    <text evidence="1">The sequence shown here is derived from an EMBL/GenBank/DDBJ whole genome shotgun (WGS) entry which is preliminary data.</text>
</comment>
<sequence>MSETLGKLYSIYNKLILAQMMNNNCPNHWRFNIIKSVRMIFII</sequence>
<evidence type="ECO:0000313" key="1">
    <source>
        <dbReference type="EMBL" id="EHM41901.1"/>
    </source>
</evidence>
<name>G9Y7R2_HAFAL</name>
<dbReference type="EMBL" id="AGCI01000062">
    <property type="protein sequence ID" value="EHM41901.1"/>
    <property type="molecule type" value="Genomic_DNA"/>
</dbReference>
<dbReference type="HOGENOM" id="CLU_3234304_0_0_6"/>
<organism evidence="1 2">
    <name type="scientific">Hafnia alvei ATCC 51873</name>
    <dbReference type="NCBI Taxonomy" id="1002364"/>
    <lineage>
        <taxon>Bacteria</taxon>
        <taxon>Pseudomonadati</taxon>
        <taxon>Pseudomonadota</taxon>
        <taxon>Gammaproteobacteria</taxon>
        <taxon>Enterobacterales</taxon>
        <taxon>Hafniaceae</taxon>
        <taxon>Hafnia</taxon>
    </lineage>
</organism>